<dbReference type="PROSITE" id="PS00830">
    <property type="entry name" value="GREAB_2"/>
    <property type="match status" value="1"/>
</dbReference>
<dbReference type="GO" id="GO:0032784">
    <property type="term" value="P:regulation of DNA-templated transcription elongation"/>
    <property type="evidence" value="ECO:0007669"/>
    <property type="project" value="InterPro"/>
</dbReference>
<accession>A0A4R3YRT6</accession>
<dbReference type="GO" id="GO:0003677">
    <property type="term" value="F:DNA binding"/>
    <property type="evidence" value="ECO:0007669"/>
    <property type="project" value="InterPro"/>
</dbReference>
<dbReference type="RefSeq" id="WP_132144201.1">
    <property type="nucleotide sequence ID" value="NZ_SMCS01000004.1"/>
</dbReference>
<dbReference type="Gene3D" id="3.10.50.30">
    <property type="entry name" value="Transcription elongation factor, GreA/GreB, C-terminal domain"/>
    <property type="match status" value="1"/>
</dbReference>
<dbReference type="EMBL" id="SMCS01000004">
    <property type="protein sequence ID" value="TCV93974.1"/>
    <property type="molecule type" value="Genomic_DNA"/>
</dbReference>
<feature type="domain" description="Transcription elongation factor GreA/GreB C-terminal" evidence="2">
    <location>
        <begin position="88"/>
        <end position="161"/>
    </location>
</feature>
<dbReference type="PANTHER" id="PTHR30437:SF6">
    <property type="entry name" value="TRANSCRIPTION ELONGATION FACTOR GREB"/>
    <property type="match status" value="1"/>
</dbReference>
<dbReference type="Pfam" id="PF01272">
    <property type="entry name" value="GreA_GreB"/>
    <property type="match status" value="1"/>
</dbReference>
<protein>
    <submittedName>
        <fullName evidence="3">Transcription elongation GreA/GreB family factor</fullName>
    </submittedName>
</protein>
<name>A0A4R3YRT6_9GAMM</name>
<dbReference type="PANTHER" id="PTHR30437">
    <property type="entry name" value="TRANSCRIPTION ELONGATION FACTOR GREA"/>
    <property type="match status" value="1"/>
</dbReference>
<sequence length="162" mass="17897">MSRAFVKENDSPEALPDTPVSEHPNYVTPRGLEGLRARLDNALRHRAALAAEPESVEKQSSLAPLDRDIRWLQARVSGAIEVNPAEQPRDHVAFGATVTVRDDEGERRYRIVGEDEADAEQGSVSYLSPLAHALLGARVGDEVLWKRPAGDRHIEIVAVNYE</sequence>
<dbReference type="GO" id="GO:0006354">
    <property type="term" value="P:DNA-templated transcription elongation"/>
    <property type="evidence" value="ECO:0007669"/>
    <property type="project" value="TreeGrafter"/>
</dbReference>
<evidence type="ECO:0000259" key="2">
    <source>
        <dbReference type="Pfam" id="PF01272"/>
    </source>
</evidence>
<dbReference type="InterPro" id="IPR036953">
    <property type="entry name" value="GreA/GreB_C_sf"/>
</dbReference>
<dbReference type="InterPro" id="IPR018151">
    <property type="entry name" value="TF_GreA/GreB_CS"/>
</dbReference>
<evidence type="ECO:0000313" key="4">
    <source>
        <dbReference type="Proteomes" id="UP000295645"/>
    </source>
</evidence>
<dbReference type="GO" id="GO:0070063">
    <property type="term" value="F:RNA polymerase binding"/>
    <property type="evidence" value="ECO:0007669"/>
    <property type="project" value="InterPro"/>
</dbReference>
<dbReference type="OrthoDB" id="8537952at2"/>
<dbReference type="PIRSF" id="PIRSF006092">
    <property type="entry name" value="GreA_GreB"/>
    <property type="match status" value="1"/>
</dbReference>
<organism evidence="3 4">
    <name type="scientific">Luteibacter rhizovicinus</name>
    <dbReference type="NCBI Taxonomy" id="242606"/>
    <lineage>
        <taxon>Bacteria</taxon>
        <taxon>Pseudomonadati</taxon>
        <taxon>Pseudomonadota</taxon>
        <taxon>Gammaproteobacteria</taxon>
        <taxon>Lysobacterales</taxon>
        <taxon>Rhodanobacteraceae</taxon>
        <taxon>Luteibacter</taxon>
    </lineage>
</organism>
<dbReference type="FunFam" id="3.10.50.30:FF:000001">
    <property type="entry name" value="Transcription elongation factor GreA"/>
    <property type="match status" value="1"/>
</dbReference>
<dbReference type="Proteomes" id="UP000295645">
    <property type="component" value="Unassembled WGS sequence"/>
</dbReference>
<dbReference type="SUPFAM" id="SSF54534">
    <property type="entry name" value="FKBP-like"/>
    <property type="match status" value="1"/>
</dbReference>
<feature type="compositionally biased region" description="Basic and acidic residues" evidence="1">
    <location>
        <begin position="1"/>
        <end position="10"/>
    </location>
</feature>
<gene>
    <name evidence="3" type="ORF">EC912_104170</name>
</gene>
<dbReference type="InterPro" id="IPR001437">
    <property type="entry name" value="Tscrpt_elong_fac_GreA/B_C"/>
</dbReference>
<dbReference type="InterPro" id="IPR023459">
    <property type="entry name" value="Tscrpt_elong_fac_GreA/B_fam"/>
</dbReference>
<keyword evidence="4" id="KW-1185">Reference proteome</keyword>
<feature type="region of interest" description="Disordered" evidence="1">
    <location>
        <begin position="1"/>
        <end position="28"/>
    </location>
</feature>
<comment type="caution">
    <text evidence="3">The sequence shown here is derived from an EMBL/GenBank/DDBJ whole genome shotgun (WGS) entry which is preliminary data.</text>
</comment>
<proteinExistence type="predicted"/>
<reference evidence="3 4" key="1">
    <citation type="submission" date="2019-03" db="EMBL/GenBank/DDBJ databases">
        <title>Above-ground endophytic microbial communities from plants in different locations in the United States.</title>
        <authorList>
            <person name="Frank C."/>
        </authorList>
    </citation>
    <scope>NUCLEOTIDE SEQUENCE [LARGE SCALE GENOMIC DNA]</scope>
    <source>
        <strain evidence="3 4">LP_13_YM</strain>
    </source>
</reference>
<dbReference type="AlphaFoldDB" id="A0A4R3YRT6"/>
<evidence type="ECO:0000313" key="3">
    <source>
        <dbReference type="EMBL" id="TCV93974.1"/>
    </source>
</evidence>
<evidence type="ECO:0000256" key="1">
    <source>
        <dbReference type="SAM" id="MobiDB-lite"/>
    </source>
</evidence>